<organism evidence="1 2">
    <name type="scientific">Persea americana</name>
    <name type="common">Avocado</name>
    <dbReference type="NCBI Taxonomy" id="3435"/>
    <lineage>
        <taxon>Eukaryota</taxon>
        <taxon>Viridiplantae</taxon>
        <taxon>Streptophyta</taxon>
        <taxon>Embryophyta</taxon>
        <taxon>Tracheophyta</taxon>
        <taxon>Spermatophyta</taxon>
        <taxon>Magnoliopsida</taxon>
        <taxon>Magnoliidae</taxon>
        <taxon>Laurales</taxon>
        <taxon>Lauraceae</taxon>
        <taxon>Persea</taxon>
    </lineage>
</organism>
<evidence type="ECO:0000313" key="2">
    <source>
        <dbReference type="Proteomes" id="UP001234297"/>
    </source>
</evidence>
<gene>
    <name evidence="1" type="ORF">MRB53_033132</name>
</gene>
<protein>
    <submittedName>
        <fullName evidence="1">Uncharacterized protein</fullName>
    </submittedName>
</protein>
<proteinExistence type="predicted"/>
<dbReference type="EMBL" id="CM056819">
    <property type="protein sequence ID" value="KAJ8624602.1"/>
    <property type="molecule type" value="Genomic_DNA"/>
</dbReference>
<name>A0ACC2KUW4_PERAE</name>
<accession>A0ACC2KUW4</accession>
<comment type="caution">
    <text evidence="1">The sequence shown here is derived from an EMBL/GenBank/DDBJ whole genome shotgun (WGS) entry which is preliminary data.</text>
</comment>
<keyword evidence="2" id="KW-1185">Reference proteome</keyword>
<evidence type="ECO:0000313" key="1">
    <source>
        <dbReference type="EMBL" id="KAJ8624602.1"/>
    </source>
</evidence>
<dbReference type="Proteomes" id="UP001234297">
    <property type="component" value="Chromosome 11"/>
</dbReference>
<reference evidence="1 2" key="1">
    <citation type="journal article" date="2022" name="Hortic Res">
        <title>A haplotype resolved chromosomal level avocado genome allows analysis of novel avocado genes.</title>
        <authorList>
            <person name="Nath O."/>
            <person name="Fletcher S.J."/>
            <person name="Hayward A."/>
            <person name="Shaw L.M."/>
            <person name="Masouleh A.K."/>
            <person name="Furtado A."/>
            <person name="Henry R.J."/>
            <person name="Mitter N."/>
        </authorList>
    </citation>
    <scope>NUCLEOTIDE SEQUENCE [LARGE SCALE GENOMIC DNA]</scope>
    <source>
        <strain evidence="2">cv. Hass</strain>
    </source>
</reference>
<sequence length="785" mass="86655">MLEAGVRPNASTFPSVVGSCANLLNPQLGEETHAHILRFGCESDPYVASSLVHMYAKCHRIYSAREVLDRMPERSVVSWTCLIQCYAQVGRSAEAVEMFEQMQLRDGLRPNSITLVSLIPACLNSGDGECVHACVIKLGMDSDSLVATSLLDMYLKCGAVGVAEEIFHGLHDKNEITWFAMVAGLARNGHVGAAVSLVGRMLWDSKIILDSTALVNLISACADGRDLEHGIWLHTYVMKVGVRLDAFIGTALLDMYVKCGFLELAQHVFVEISDPSLVSWNAIMHPYARMGFLEDVMGQFWQLRQAGFSPDSVTLRNCLLALSKSSTYQRASKLGECFHGILIRYGFFDSEIATANSLLGFYAKIGDLKSAEAVFSCVNGRRDTISWNCLISGYVQNGSSKEAFLLFCQMQSAGMVPDSFTLSSILAACACSGEYSFGQGIHAYLMRRQGYTHHLLWDSFVGTALVDMYAKCGDVQSAYKVFKEIHVGQTATWNAMITGFGQNGYASEALDLFYNYVNDMGVSFSFESATATAISACSQFGCLEGGRSLHCFALRKGLESYIEVGNAILSMYSKCGMVQDAELYFKRMAQRDTASWTSMIAGYGINGRVRDAVSTFEEMITKTMESDEEVKPNWITFVEVLWACSHGGLVKEGWGYFEKMGRVYGIKTEPEHCCCMVDLLGRAGYLYEAYVLIRSMKVKADAAVWGAFLNACRVYGELELGQIAWEELLRAQGTDSDHGVLLSNAYAEVGWWESVAGVRKKLSMAGWSKAPGWSQIKIREFMHVQ</sequence>